<proteinExistence type="predicted"/>
<protein>
    <submittedName>
        <fullName evidence="1">Uncharacterized protein</fullName>
    </submittedName>
</protein>
<keyword evidence="2" id="KW-1185">Reference proteome</keyword>
<dbReference type="Proteomes" id="UP001310248">
    <property type="component" value="Unassembled WGS sequence"/>
</dbReference>
<reference evidence="2" key="1">
    <citation type="submission" date="2023-07" db="EMBL/GenBank/DDBJ databases">
        <title>Draft genome sequence of Agarivorans aestuarii strain ZMCS4, a CAZymes producing bacteria isolated from the marine brown algae Clodostephus spongiosus.</title>
        <authorList>
            <person name="Lorente B."/>
            <person name="Cabral C."/>
            <person name="Frias J."/>
            <person name="Faria J."/>
            <person name="Toubarro D."/>
        </authorList>
    </citation>
    <scope>NUCLEOTIDE SEQUENCE [LARGE SCALE GENOMIC DNA]</scope>
    <source>
        <strain evidence="2">ZMCS4</strain>
    </source>
</reference>
<accession>A0ABU7G9J3</accession>
<dbReference type="RefSeq" id="WP_329776798.1">
    <property type="nucleotide sequence ID" value="NZ_JAYDYW010000017.1"/>
</dbReference>
<comment type="caution">
    <text evidence="1">The sequence shown here is derived from an EMBL/GenBank/DDBJ whole genome shotgun (WGS) entry which is preliminary data.</text>
</comment>
<gene>
    <name evidence="1" type="ORF">SNR37_001390</name>
</gene>
<name>A0ABU7G9J3_9ALTE</name>
<organism evidence="1 2">
    <name type="scientific">Agarivorans aestuarii</name>
    <dbReference type="NCBI Taxonomy" id="1563703"/>
    <lineage>
        <taxon>Bacteria</taxon>
        <taxon>Pseudomonadati</taxon>
        <taxon>Pseudomonadota</taxon>
        <taxon>Gammaproteobacteria</taxon>
        <taxon>Alteromonadales</taxon>
        <taxon>Alteromonadaceae</taxon>
        <taxon>Agarivorans</taxon>
    </lineage>
</organism>
<sequence>MLEHSGIENETESRAELYRQLGQFKEALATLANSNDNVYTRATRKFSEQQSIEIVKVDPREDHPEPKPKSEVKFDRRPGVYFEEDSSTVIAYPGGCIKTILPDGSRNIRSKRGHEMEIDHLGEVGYRTIHA</sequence>
<evidence type="ECO:0000313" key="2">
    <source>
        <dbReference type="Proteomes" id="UP001310248"/>
    </source>
</evidence>
<dbReference type="EMBL" id="JAYDYW010000017">
    <property type="protein sequence ID" value="MEE1676063.1"/>
    <property type="molecule type" value="Genomic_DNA"/>
</dbReference>
<evidence type="ECO:0000313" key="1">
    <source>
        <dbReference type="EMBL" id="MEE1676063.1"/>
    </source>
</evidence>